<accession>A0AAD9A4Q5</accession>
<protein>
    <submittedName>
        <fullName evidence="1">Uncharacterized protein</fullName>
    </submittedName>
</protein>
<keyword evidence="2" id="KW-1185">Reference proteome</keyword>
<proteinExistence type="predicted"/>
<evidence type="ECO:0000313" key="1">
    <source>
        <dbReference type="EMBL" id="KAK1841451.1"/>
    </source>
</evidence>
<evidence type="ECO:0000313" key="2">
    <source>
        <dbReference type="Proteomes" id="UP001243330"/>
    </source>
</evidence>
<name>A0AAD9A4Q5_9PEZI</name>
<dbReference type="EMBL" id="JAQOWY010000480">
    <property type="protein sequence ID" value="KAK1841451.1"/>
    <property type="molecule type" value="Genomic_DNA"/>
</dbReference>
<comment type="caution">
    <text evidence="1">The sequence shown here is derived from an EMBL/GenBank/DDBJ whole genome shotgun (WGS) entry which is preliminary data.</text>
</comment>
<sequence length="104" mass="11064">MQGSTSASEAVFNICALGATDRPAPHTFDRWVHMSPSRPGAAIVLSQADRLACRPGRSLLGHAMLPSGSQECDASSLRPLRLVKKVRHAEIAKTAFLALEPSSV</sequence>
<dbReference type="AlphaFoldDB" id="A0AAD9A4Q5"/>
<gene>
    <name evidence="1" type="ORF">CCHR01_15937</name>
</gene>
<dbReference type="Proteomes" id="UP001243330">
    <property type="component" value="Unassembled WGS sequence"/>
</dbReference>
<organism evidence="1 2">
    <name type="scientific">Colletotrichum chrysophilum</name>
    <dbReference type="NCBI Taxonomy" id="1836956"/>
    <lineage>
        <taxon>Eukaryota</taxon>
        <taxon>Fungi</taxon>
        <taxon>Dikarya</taxon>
        <taxon>Ascomycota</taxon>
        <taxon>Pezizomycotina</taxon>
        <taxon>Sordariomycetes</taxon>
        <taxon>Hypocreomycetidae</taxon>
        <taxon>Glomerellales</taxon>
        <taxon>Glomerellaceae</taxon>
        <taxon>Colletotrichum</taxon>
        <taxon>Colletotrichum gloeosporioides species complex</taxon>
    </lineage>
</organism>
<reference evidence="1" key="1">
    <citation type="submission" date="2023-01" db="EMBL/GenBank/DDBJ databases">
        <title>Colletotrichum chrysophilum M932 genome sequence.</title>
        <authorList>
            <person name="Baroncelli R."/>
        </authorList>
    </citation>
    <scope>NUCLEOTIDE SEQUENCE</scope>
    <source>
        <strain evidence="1">M932</strain>
    </source>
</reference>